<gene>
    <name evidence="2" type="ORF">AC477_03255</name>
</gene>
<comment type="caution">
    <text evidence="2">The sequence shown here is derived from an EMBL/GenBank/DDBJ whole genome shotgun (WGS) entry which is preliminary data.</text>
</comment>
<dbReference type="SUPFAM" id="SSF54909">
    <property type="entry name" value="Dimeric alpha+beta barrel"/>
    <property type="match status" value="1"/>
</dbReference>
<evidence type="ECO:0000259" key="1">
    <source>
        <dbReference type="Pfam" id="PF01037"/>
    </source>
</evidence>
<dbReference type="GO" id="GO:0043565">
    <property type="term" value="F:sequence-specific DNA binding"/>
    <property type="evidence" value="ECO:0007669"/>
    <property type="project" value="TreeGrafter"/>
</dbReference>
<dbReference type="EMBL" id="LFWU01000074">
    <property type="protein sequence ID" value="KON32199.1"/>
    <property type="molecule type" value="Genomic_DNA"/>
</dbReference>
<feature type="domain" description="Transcription regulator AsnC/Lrp ligand binding" evidence="1">
    <location>
        <begin position="83"/>
        <end position="141"/>
    </location>
</feature>
<proteinExistence type="predicted"/>
<evidence type="ECO:0000313" key="3">
    <source>
        <dbReference type="Proteomes" id="UP000037237"/>
    </source>
</evidence>
<dbReference type="InterPro" id="IPR036390">
    <property type="entry name" value="WH_DNA-bd_sf"/>
</dbReference>
<reference evidence="2 3" key="1">
    <citation type="submission" date="2015-06" db="EMBL/GenBank/DDBJ databases">
        <title>New insights into the roles of widespread benthic archaea in carbon and nitrogen cycling.</title>
        <authorList>
            <person name="Lazar C.S."/>
            <person name="Baker B.J."/>
            <person name="Seitz K.W."/>
            <person name="Hyde A.S."/>
            <person name="Dick G.J."/>
            <person name="Hinrichs K.-U."/>
            <person name="Teske A.P."/>
        </authorList>
    </citation>
    <scope>NUCLEOTIDE SEQUENCE [LARGE SCALE GENOMIC DNA]</scope>
    <source>
        <strain evidence="2">SG8-32-1</strain>
    </source>
</reference>
<dbReference type="Gene3D" id="3.30.70.920">
    <property type="match status" value="1"/>
</dbReference>
<dbReference type="Gene3D" id="1.10.10.10">
    <property type="entry name" value="Winged helix-like DNA-binding domain superfamily/Winged helix DNA-binding domain"/>
    <property type="match status" value="1"/>
</dbReference>
<dbReference type="Proteomes" id="UP000037237">
    <property type="component" value="Unassembled WGS sequence"/>
</dbReference>
<dbReference type="SMART" id="SM00344">
    <property type="entry name" value="HTH_ASNC"/>
    <property type="match status" value="1"/>
</dbReference>
<accession>A0A0M0BUS5</accession>
<protein>
    <recommendedName>
        <fullName evidence="1">Transcription regulator AsnC/Lrp ligand binding domain-containing protein</fullName>
    </recommendedName>
</protein>
<name>A0A0M0BUS5_9ARCH</name>
<dbReference type="GO" id="GO:0005829">
    <property type="term" value="C:cytosol"/>
    <property type="evidence" value="ECO:0007669"/>
    <property type="project" value="TreeGrafter"/>
</dbReference>
<dbReference type="AlphaFoldDB" id="A0A0M0BUS5"/>
<dbReference type="PANTHER" id="PTHR30154:SF34">
    <property type="entry name" value="TRANSCRIPTIONAL REGULATOR AZLB"/>
    <property type="match status" value="1"/>
</dbReference>
<dbReference type="PANTHER" id="PTHR30154">
    <property type="entry name" value="LEUCINE-RESPONSIVE REGULATORY PROTEIN"/>
    <property type="match status" value="1"/>
</dbReference>
<dbReference type="SUPFAM" id="SSF46785">
    <property type="entry name" value="Winged helix' DNA-binding domain"/>
    <property type="match status" value="1"/>
</dbReference>
<evidence type="ECO:0000313" key="2">
    <source>
        <dbReference type="EMBL" id="KON32199.1"/>
    </source>
</evidence>
<dbReference type="GO" id="GO:0043200">
    <property type="term" value="P:response to amino acid"/>
    <property type="evidence" value="ECO:0007669"/>
    <property type="project" value="TreeGrafter"/>
</dbReference>
<dbReference type="InterPro" id="IPR019888">
    <property type="entry name" value="Tscrpt_reg_AsnC-like"/>
</dbReference>
<organism evidence="2 3">
    <name type="scientific">miscellaneous Crenarchaeota group-1 archaeon SG8-32-1</name>
    <dbReference type="NCBI Taxonomy" id="1685124"/>
    <lineage>
        <taxon>Archaea</taxon>
        <taxon>Candidatus Bathyarchaeota</taxon>
        <taxon>MCG-1</taxon>
    </lineage>
</organism>
<dbReference type="InterPro" id="IPR019887">
    <property type="entry name" value="Tscrpt_reg_AsnC/Lrp_C"/>
</dbReference>
<dbReference type="InterPro" id="IPR036388">
    <property type="entry name" value="WH-like_DNA-bd_sf"/>
</dbReference>
<sequence length="157" mass="18136">MLKFKDLEKKILLNLLENGQQPILKIAEDIGATRQTVAKKLEQMRHSGLLISFFPKLEPEKLGLFIQAYILMREDPRNDCRLETEEIVKSYPQVSEFQRIFGKYDSIAKVLVKNNKELTDLVKKIHDLNGVKETETFIVHSTVKDKPEDPLKKALTT</sequence>
<dbReference type="Pfam" id="PF01037">
    <property type="entry name" value="AsnC_trans_reg"/>
    <property type="match status" value="1"/>
</dbReference>
<dbReference type="InterPro" id="IPR011008">
    <property type="entry name" value="Dimeric_a/b-barrel"/>
</dbReference>